<comment type="caution">
    <text evidence="1">The sequence shown here is derived from an EMBL/GenBank/DDBJ whole genome shotgun (WGS) entry which is preliminary data.</text>
</comment>
<proteinExistence type="predicted"/>
<keyword evidence="2" id="KW-1185">Reference proteome</keyword>
<dbReference type="EMBL" id="JAAAHW010007054">
    <property type="protein sequence ID" value="KAF9951763.1"/>
    <property type="molecule type" value="Genomic_DNA"/>
</dbReference>
<evidence type="ECO:0000313" key="1">
    <source>
        <dbReference type="EMBL" id="KAF9951763.1"/>
    </source>
</evidence>
<evidence type="ECO:0000313" key="2">
    <source>
        <dbReference type="Proteomes" id="UP000749646"/>
    </source>
</evidence>
<sequence length="313" mass="35651">MELLRHLYKRCPKLQVRSLTCTESLPSEVMLKTIAEFVLPGLQVLEIAYARNSRFSNTLVELSLAIKVRDDPDKERQVQSELQELTSLKKLRLMSSFDNSDKKAFWPWLCKRCRHVEEVMVERPSGFSKSLVFSDRMEDGGGQEYYELRESFHGGFRKELCYAREAESVDLEALGESHRIEVNKFTNEGPISGALKTWLCETTLTILKIRISDIPRPDLTGNWTVNETRTTDLKSSFDCLEMSLGSGLFKLAGLKELTELNVALMKTAIGPLDVEWMTKNWPRLRAIHGLNDQGDEAVVARTSSRDCPNLLSE</sequence>
<organism evidence="1 2">
    <name type="scientific">Modicella reniformis</name>
    <dbReference type="NCBI Taxonomy" id="1440133"/>
    <lineage>
        <taxon>Eukaryota</taxon>
        <taxon>Fungi</taxon>
        <taxon>Fungi incertae sedis</taxon>
        <taxon>Mucoromycota</taxon>
        <taxon>Mortierellomycotina</taxon>
        <taxon>Mortierellomycetes</taxon>
        <taxon>Mortierellales</taxon>
        <taxon>Mortierellaceae</taxon>
        <taxon>Modicella</taxon>
    </lineage>
</organism>
<reference evidence="1" key="1">
    <citation type="journal article" date="2020" name="Fungal Divers.">
        <title>Resolving the Mortierellaceae phylogeny through synthesis of multi-gene phylogenetics and phylogenomics.</title>
        <authorList>
            <person name="Vandepol N."/>
            <person name="Liber J."/>
            <person name="Desiro A."/>
            <person name="Na H."/>
            <person name="Kennedy M."/>
            <person name="Barry K."/>
            <person name="Grigoriev I.V."/>
            <person name="Miller A.N."/>
            <person name="O'Donnell K."/>
            <person name="Stajich J.E."/>
            <person name="Bonito G."/>
        </authorList>
    </citation>
    <scope>NUCLEOTIDE SEQUENCE</scope>
    <source>
        <strain evidence="1">MES-2147</strain>
    </source>
</reference>
<accession>A0A9P6IX04</accession>
<dbReference type="AlphaFoldDB" id="A0A9P6IX04"/>
<dbReference type="Proteomes" id="UP000749646">
    <property type="component" value="Unassembled WGS sequence"/>
</dbReference>
<dbReference type="OrthoDB" id="2374315at2759"/>
<protein>
    <submittedName>
        <fullName evidence="1">Uncharacterized protein</fullName>
    </submittedName>
</protein>
<gene>
    <name evidence="1" type="ORF">BGZ65_005761</name>
</gene>
<name>A0A9P6IX04_9FUNG</name>